<feature type="region of interest" description="Disordered" evidence="1">
    <location>
        <begin position="47"/>
        <end position="77"/>
    </location>
</feature>
<dbReference type="AlphaFoldDB" id="A0A1R3KW38"/>
<gene>
    <name evidence="2" type="ORF">COLO4_03939</name>
</gene>
<sequence>MADAFTRDASYRHCIGRAKYLEHIIEQTHESKSVDIESSENIRQLNFSLGQSAKRSKSSSSPQKTSPSSMKGDVGLSNGATIVGSQLMSKPIALRKCLNEMATYSKESLNVFKWHWRKVYNQSGESNSDGEENAKFIR</sequence>
<organism evidence="2 3">
    <name type="scientific">Corchorus olitorius</name>
    <dbReference type="NCBI Taxonomy" id="93759"/>
    <lineage>
        <taxon>Eukaryota</taxon>
        <taxon>Viridiplantae</taxon>
        <taxon>Streptophyta</taxon>
        <taxon>Embryophyta</taxon>
        <taxon>Tracheophyta</taxon>
        <taxon>Spermatophyta</taxon>
        <taxon>Magnoliopsida</taxon>
        <taxon>eudicotyledons</taxon>
        <taxon>Gunneridae</taxon>
        <taxon>Pentapetalae</taxon>
        <taxon>rosids</taxon>
        <taxon>malvids</taxon>
        <taxon>Malvales</taxon>
        <taxon>Malvaceae</taxon>
        <taxon>Grewioideae</taxon>
        <taxon>Apeibeae</taxon>
        <taxon>Corchorus</taxon>
    </lineage>
</organism>
<accession>A0A1R3KW38</accession>
<dbReference type="EMBL" id="AWUE01010832">
    <property type="protein sequence ID" value="OMP11249.1"/>
    <property type="molecule type" value="Genomic_DNA"/>
</dbReference>
<evidence type="ECO:0000256" key="1">
    <source>
        <dbReference type="SAM" id="MobiDB-lite"/>
    </source>
</evidence>
<proteinExistence type="predicted"/>
<evidence type="ECO:0000313" key="2">
    <source>
        <dbReference type="EMBL" id="OMP11249.1"/>
    </source>
</evidence>
<comment type="caution">
    <text evidence="2">The sequence shown here is derived from an EMBL/GenBank/DDBJ whole genome shotgun (WGS) entry which is preliminary data.</text>
</comment>
<feature type="compositionally biased region" description="Low complexity" evidence="1">
    <location>
        <begin position="48"/>
        <end position="71"/>
    </location>
</feature>
<protein>
    <submittedName>
        <fullName evidence="2">Uncharacterized protein</fullName>
    </submittedName>
</protein>
<dbReference type="Proteomes" id="UP000187203">
    <property type="component" value="Unassembled WGS sequence"/>
</dbReference>
<name>A0A1R3KW38_9ROSI</name>
<keyword evidence="3" id="KW-1185">Reference proteome</keyword>
<reference evidence="3" key="1">
    <citation type="submission" date="2013-09" db="EMBL/GenBank/DDBJ databases">
        <title>Corchorus olitorius genome sequencing.</title>
        <authorList>
            <person name="Alam M."/>
            <person name="Haque M.S."/>
            <person name="Islam M.S."/>
            <person name="Emdad E.M."/>
            <person name="Islam M.M."/>
            <person name="Ahmed B."/>
            <person name="Halim A."/>
            <person name="Hossen Q.M.M."/>
            <person name="Hossain M.Z."/>
            <person name="Ahmed R."/>
            <person name="Khan M.M."/>
            <person name="Islam R."/>
            <person name="Rashid M.M."/>
            <person name="Khan S.A."/>
            <person name="Rahman M.S."/>
            <person name="Alam M."/>
            <person name="Yahiya A.S."/>
            <person name="Khan M.S."/>
            <person name="Azam M.S."/>
            <person name="Haque T."/>
            <person name="Lashkar M.Z.H."/>
            <person name="Akhand A.I."/>
            <person name="Morshed G."/>
            <person name="Roy S."/>
            <person name="Uddin K.S."/>
            <person name="Rabeya T."/>
            <person name="Hossain A.S."/>
            <person name="Chowdhury A."/>
            <person name="Snigdha A.R."/>
            <person name="Mortoza M.S."/>
            <person name="Matin S.A."/>
            <person name="Hoque S.M.E."/>
            <person name="Islam M.K."/>
            <person name="Roy D.K."/>
            <person name="Haider R."/>
            <person name="Moosa M.M."/>
            <person name="Elias S.M."/>
            <person name="Hasan A.M."/>
            <person name="Jahan S."/>
            <person name="Shafiuddin M."/>
            <person name="Mahmood N."/>
            <person name="Shommy N.S."/>
        </authorList>
    </citation>
    <scope>NUCLEOTIDE SEQUENCE [LARGE SCALE GENOMIC DNA]</scope>
    <source>
        <strain evidence="3">cv. O-4</strain>
    </source>
</reference>
<evidence type="ECO:0000313" key="3">
    <source>
        <dbReference type="Proteomes" id="UP000187203"/>
    </source>
</evidence>